<dbReference type="PROSITE" id="PS00862">
    <property type="entry name" value="OX2_COVAL_FAD"/>
    <property type="match status" value="1"/>
</dbReference>
<name>A0A5C4WJI1_9ACTN</name>
<sequence>MDTSFLRERLAREVSGDVFAPGEPGGAAASAAFNAAVVHRPAAVVAARHAADVAAAVRIAGEEGRRVAVQATGHGAPGAGEDT</sequence>
<dbReference type="InterPro" id="IPR006093">
    <property type="entry name" value="Oxy_OxRdtase_FAD_BS"/>
</dbReference>
<accession>A0A5C4WJI1</accession>
<evidence type="ECO:0000256" key="2">
    <source>
        <dbReference type="ARBA" id="ARBA00023002"/>
    </source>
</evidence>
<dbReference type="Gene3D" id="3.30.43.10">
    <property type="entry name" value="Uridine Diphospho-n-acetylenolpyruvylglucosamine Reductase, domain 2"/>
    <property type="match status" value="1"/>
</dbReference>
<evidence type="ECO:0000313" key="3">
    <source>
        <dbReference type="EMBL" id="TNM48334.1"/>
    </source>
</evidence>
<gene>
    <name evidence="3" type="ORF">FHP29_01870</name>
</gene>
<dbReference type="Proteomes" id="UP000313231">
    <property type="component" value="Unassembled WGS sequence"/>
</dbReference>
<dbReference type="InterPro" id="IPR036318">
    <property type="entry name" value="FAD-bd_PCMH-like_sf"/>
</dbReference>
<feature type="non-terminal residue" evidence="3">
    <location>
        <position position="83"/>
    </location>
</feature>
<dbReference type="SUPFAM" id="SSF56176">
    <property type="entry name" value="FAD-binding/transporter-associated domain-like"/>
    <property type="match status" value="1"/>
</dbReference>
<evidence type="ECO:0000313" key="4">
    <source>
        <dbReference type="Proteomes" id="UP000313231"/>
    </source>
</evidence>
<dbReference type="AlphaFoldDB" id="A0A5C4WJI1"/>
<keyword evidence="2" id="KW-0560">Oxidoreductase</keyword>
<dbReference type="EMBL" id="VDMP01000013">
    <property type="protein sequence ID" value="TNM48334.1"/>
    <property type="molecule type" value="Genomic_DNA"/>
</dbReference>
<dbReference type="InterPro" id="IPR016167">
    <property type="entry name" value="FAD-bd_PCMH_sub1"/>
</dbReference>
<dbReference type="GO" id="GO:0016491">
    <property type="term" value="F:oxidoreductase activity"/>
    <property type="evidence" value="ECO:0007669"/>
    <property type="project" value="UniProtKB-KW"/>
</dbReference>
<dbReference type="GO" id="GO:0050660">
    <property type="term" value="F:flavin adenine dinucleotide binding"/>
    <property type="evidence" value="ECO:0007669"/>
    <property type="project" value="InterPro"/>
</dbReference>
<protein>
    <submittedName>
        <fullName evidence="3">FAD-binding protein</fullName>
    </submittedName>
</protein>
<keyword evidence="4" id="KW-1185">Reference proteome</keyword>
<organism evidence="3 4">
    <name type="scientific">Nocardioides albidus</name>
    <dbReference type="NCBI Taxonomy" id="1517589"/>
    <lineage>
        <taxon>Bacteria</taxon>
        <taxon>Bacillati</taxon>
        <taxon>Actinomycetota</taxon>
        <taxon>Actinomycetes</taxon>
        <taxon>Propionibacteriales</taxon>
        <taxon>Nocardioidaceae</taxon>
        <taxon>Nocardioides</taxon>
    </lineage>
</organism>
<reference evidence="3 4" key="1">
    <citation type="journal article" date="2016" name="Int. J. Syst. Evol. Microbiol.">
        <title>Nocardioides albidus sp. nov., an actinobacterium isolated from garden soil.</title>
        <authorList>
            <person name="Singh H."/>
            <person name="Du J."/>
            <person name="Trinh H."/>
            <person name="Won K."/>
            <person name="Yang J.E."/>
            <person name="Yin C."/>
            <person name="Kook M."/>
            <person name="Yi T.H."/>
        </authorList>
    </citation>
    <scope>NUCLEOTIDE SEQUENCE [LARGE SCALE GENOMIC DNA]</scope>
    <source>
        <strain evidence="3 4">CCTCC AB 2015297</strain>
    </source>
</reference>
<comment type="similarity">
    <text evidence="1">Belongs to the oxygen-dependent FAD-linked oxidoreductase family.</text>
</comment>
<comment type="caution">
    <text evidence="3">The sequence shown here is derived from an EMBL/GenBank/DDBJ whole genome shotgun (WGS) entry which is preliminary data.</text>
</comment>
<evidence type="ECO:0000256" key="1">
    <source>
        <dbReference type="ARBA" id="ARBA00005466"/>
    </source>
</evidence>
<proteinExistence type="inferred from homology"/>